<dbReference type="RefSeq" id="WP_203808674.1">
    <property type="nucleotide sequence ID" value="NZ_BOMY01000031.1"/>
</dbReference>
<dbReference type="Proteomes" id="UP000623608">
    <property type="component" value="Unassembled WGS sequence"/>
</dbReference>
<evidence type="ECO:0000313" key="2">
    <source>
        <dbReference type="Proteomes" id="UP000623608"/>
    </source>
</evidence>
<dbReference type="EMBL" id="BOMY01000031">
    <property type="protein sequence ID" value="GIF21792.1"/>
    <property type="molecule type" value="Genomic_DNA"/>
</dbReference>
<accession>A0A919NQI9</accession>
<comment type="caution">
    <text evidence="1">The sequence shown here is derived from an EMBL/GenBank/DDBJ whole genome shotgun (WGS) entry which is preliminary data.</text>
</comment>
<keyword evidence="2" id="KW-1185">Reference proteome</keyword>
<reference evidence="1" key="1">
    <citation type="submission" date="2021-01" db="EMBL/GenBank/DDBJ databases">
        <title>Whole genome shotgun sequence of Actinoplanes tereljensis NBRC 105297.</title>
        <authorList>
            <person name="Komaki H."/>
            <person name="Tamura T."/>
        </authorList>
    </citation>
    <scope>NUCLEOTIDE SEQUENCE</scope>
    <source>
        <strain evidence="1">NBRC 105297</strain>
    </source>
</reference>
<dbReference type="AlphaFoldDB" id="A0A919NQI9"/>
<name>A0A919NQI9_9ACTN</name>
<proteinExistence type="predicted"/>
<sequence length="125" mass="14101">MTAVVENDDLQQRRIRVRQRELLLALEQWGPAYRNVAGDSLRYVFEIAAATEEEQAWLRQQKVPAGARSSDDVRELGRQANADASAAFLAGDYARARDLIDDARVYGALPDGEWARLHQFIDSKV</sequence>
<evidence type="ECO:0000313" key="1">
    <source>
        <dbReference type="EMBL" id="GIF21792.1"/>
    </source>
</evidence>
<protein>
    <submittedName>
        <fullName evidence="1">Uncharacterized protein</fullName>
    </submittedName>
</protein>
<organism evidence="1 2">
    <name type="scientific">Paractinoplanes tereljensis</name>
    <dbReference type="NCBI Taxonomy" id="571912"/>
    <lineage>
        <taxon>Bacteria</taxon>
        <taxon>Bacillati</taxon>
        <taxon>Actinomycetota</taxon>
        <taxon>Actinomycetes</taxon>
        <taxon>Micromonosporales</taxon>
        <taxon>Micromonosporaceae</taxon>
        <taxon>Paractinoplanes</taxon>
    </lineage>
</organism>
<gene>
    <name evidence="1" type="ORF">Ate02nite_45220</name>
</gene>